<evidence type="ECO:0000313" key="2">
    <source>
        <dbReference type="Proteomes" id="UP000588112"/>
    </source>
</evidence>
<sequence>MAAVPEVVAAGVVAPPVARVLREAAPVVLDVPVVRDRVPPVVPVARVVLDVPVVREAPARGVVPVVREREVAPVVPVVVPVVRDRVPAVRAAVPAVRAVREVVPVVREVVVRAGVRVVAPRAVVRPARVPGVVVLVVRVVARAAGRAGRSSDGSPPALRPAAAQARWAITVPAPIAAATGHSSSPSTASRPRPP</sequence>
<gene>
    <name evidence="1" type="ORF">BJ981_003053</name>
</gene>
<dbReference type="RefSeq" id="WP_184611936.1">
    <property type="nucleotide sequence ID" value="NZ_BOOS01000036.1"/>
</dbReference>
<dbReference type="AlphaFoldDB" id="A0A7W9DQS6"/>
<name>A0A7W9DQS6_9ACTN</name>
<accession>A0A7W9DQS6</accession>
<reference evidence="1 2" key="1">
    <citation type="submission" date="2020-08" db="EMBL/GenBank/DDBJ databases">
        <title>Sequencing the genomes of 1000 actinobacteria strains.</title>
        <authorList>
            <person name="Klenk H.-P."/>
        </authorList>
    </citation>
    <scope>NUCLEOTIDE SEQUENCE [LARGE SCALE GENOMIC DNA]</scope>
    <source>
        <strain evidence="1 2">DSM 45790</strain>
    </source>
</reference>
<keyword evidence="2" id="KW-1185">Reference proteome</keyword>
<comment type="caution">
    <text evidence="1">The sequence shown here is derived from an EMBL/GenBank/DDBJ whole genome shotgun (WGS) entry which is preliminary data.</text>
</comment>
<dbReference type="EMBL" id="JACHBR010000001">
    <property type="protein sequence ID" value="MBB5627354.1"/>
    <property type="molecule type" value="Genomic_DNA"/>
</dbReference>
<protein>
    <submittedName>
        <fullName evidence="1">Uncharacterized protein</fullName>
    </submittedName>
</protein>
<evidence type="ECO:0000313" key="1">
    <source>
        <dbReference type="EMBL" id="MBB5627354.1"/>
    </source>
</evidence>
<proteinExistence type="predicted"/>
<organism evidence="1 2">
    <name type="scientific">Sphaerisporangium krabiense</name>
    <dbReference type="NCBI Taxonomy" id="763782"/>
    <lineage>
        <taxon>Bacteria</taxon>
        <taxon>Bacillati</taxon>
        <taxon>Actinomycetota</taxon>
        <taxon>Actinomycetes</taxon>
        <taxon>Streptosporangiales</taxon>
        <taxon>Streptosporangiaceae</taxon>
        <taxon>Sphaerisporangium</taxon>
    </lineage>
</organism>
<dbReference type="Proteomes" id="UP000588112">
    <property type="component" value="Unassembled WGS sequence"/>
</dbReference>